<evidence type="ECO:0000256" key="8">
    <source>
        <dbReference type="PROSITE-ProRule" id="PRU00169"/>
    </source>
</evidence>
<keyword evidence="6" id="KW-0238">DNA-binding</keyword>
<dbReference type="SUPFAM" id="SSF52172">
    <property type="entry name" value="CheY-like"/>
    <property type="match status" value="1"/>
</dbReference>
<dbReference type="Gene3D" id="3.40.50.2300">
    <property type="match status" value="1"/>
</dbReference>
<dbReference type="InterPro" id="IPR011006">
    <property type="entry name" value="CheY-like_superfamily"/>
</dbReference>
<feature type="compositionally biased region" description="Gly residues" evidence="9">
    <location>
        <begin position="412"/>
        <end position="421"/>
    </location>
</feature>
<reference evidence="12" key="1">
    <citation type="submission" date="2008-10" db="EMBL/GenBank/DDBJ databases">
        <title>Complete sequence of Desulfovibrio vulgaris str. 'Miyazaki F'.</title>
        <authorList>
            <person name="Lucas S."/>
            <person name="Copeland A."/>
            <person name="Lapidus A."/>
            <person name="Glavina del Rio T."/>
            <person name="Dalin E."/>
            <person name="Tice H."/>
            <person name="Bruce D."/>
            <person name="Goodwin L."/>
            <person name="Pitluck S."/>
            <person name="Sims D."/>
            <person name="Brettin T."/>
            <person name="Detter J.C."/>
            <person name="Han C."/>
            <person name="Larimer F."/>
            <person name="Land M."/>
            <person name="Hauser L."/>
            <person name="Kyrpides N."/>
            <person name="Mikhailova N."/>
            <person name="Hazen T.C."/>
            <person name="Richardson P."/>
        </authorList>
    </citation>
    <scope>NUCLEOTIDE SEQUENCE</scope>
    <source>
        <strain evidence="12">Miyazaki F</strain>
    </source>
</reference>
<keyword evidence="3" id="KW-0067">ATP-binding</keyword>
<dbReference type="InterPro" id="IPR001789">
    <property type="entry name" value="Sig_transdc_resp-reg_receiver"/>
</dbReference>
<dbReference type="Gene3D" id="3.40.50.300">
    <property type="entry name" value="P-loop containing nucleotide triphosphate hydrolases"/>
    <property type="match status" value="1"/>
</dbReference>
<dbReference type="PRINTS" id="PR01590">
    <property type="entry name" value="HTHFIS"/>
</dbReference>
<dbReference type="CDD" id="cd17550">
    <property type="entry name" value="REC_NtrX-like"/>
    <property type="match status" value="1"/>
</dbReference>
<dbReference type="Pfam" id="PF00072">
    <property type="entry name" value="Response_reg"/>
    <property type="match status" value="1"/>
</dbReference>
<dbReference type="EMBL" id="CP001197">
    <property type="protein sequence ID" value="ACL08409.1"/>
    <property type="molecule type" value="Genomic_DNA"/>
</dbReference>
<evidence type="ECO:0000256" key="5">
    <source>
        <dbReference type="ARBA" id="ARBA00023015"/>
    </source>
</evidence>
<evidence type="ECO:0000259" key="10">
    <source>
        <dbReference type="PROSITE" id="PS50045"/>
    </source>
</evidence>
<name>B8DLN3_NITV9</name>
<evidence type="ECO:0000256" key="3">
    <source>
        <dbReference type="ARBA" id="ARBA00022840"/>
    </source>
</evidence>
<evidence type="ECO:0000256" key="6">
    <source>
        <dbReference type="ARBA" id="ARBA00023125"/>
    </source>
</evidence>
<dbReference type="PROSITE" id="PS00676">
    <property type="entry name" value="SIGMA54_INTERACT_2"/>
    <property type="match status" value="1"/>
</dbReference>
<dbReference type="InterPro" id="IPR002078">
    <property type="entry name" value="Sigma_54_int"/>
</dbReference>
<evidence type="ECO:0000313" key="12">
    <source>
        <dbReference type="EMBL" id="ACL08409.1"/>
    </source>
</evidence>
<accession>B8DLN3</accession>
<dbReference type="InterPro" id="IPR003593">
    <property type="entry name" value="AAA+_ATPase"/>
</dbReference>
<dbReference type="SUPFAM" id="SSF46689">
    <property type="entry name" value="Homeodomain-like"/>
    <property type="match status" value="1"/>
</dbReference>
<dbReference type="HOGENOM" id="CLU_000445_0_6_7"/>
<feature type="region of interest" description="Disordered" evidence="9">
    <location>
        <begin position="392"/>
        <end position="426"/>
    </location>
</feature>
<dbReference type="Pfam" id="PF25601">
    <property type="entry name" value="AAA_lid_14"/>
    <property type="match status" value="1"/>
</dbReference>
<dbReference type="AlphaFoldDB" id="B8DLN3"/>
<feature type="modified residue" description="4-aspartylphosphate" evidence="8">
    <location>
        <position position="53"/>
    </location>
</feature>
<dbReference type="InterPro" id="IPR025944">
    <property type="entry name" value="Sigma_54_int_dom_CS"/>
</dbReference>
<feature type="compositionally biased region" description="Low complexity" evidence="9">
    <location>
        <begin position="400"/>
        <end position="411"/>
    </location>
</feature>
<dbReference type="InterPro" id="IPR025943">
    <property type="entry name" value="Sigma_54_int_dom_ATP-bd_2"/>
</dbReference>
<keyword evidence="1 8" id="KW-0597">Phosphoprotein</keyword>
<dbReference type="GO" id="GO:0006355">
    <property type="term" value="P:regulation of DNA-templated transcription"/>
    <property type="evidence" value="ECO:0007669"/>
    <property type="project" value="InterPro"/>
</dbReference>
<dbReference type="eggNOG" id="COG2204">
    <property type="taxonomic scope" value="Bacteria"/>
</dbReference>
<dbReference type="STRING" id="883.DvMF_1461"/>
<organism evidence="12">
    <name type="scientific">Nitratidesulfovibrio vulgaris (strain DSM 19637 / Miyazaki F)</name>
    <name type="common">Desulfovibrio vulgaris</name>
    <dbReference type="NCBI Taxonomy" id="883"/>
    <lineage>
        <taxon>Bacteria</taxon>
        <taxon>Pseudomonadati</taxon>
        <taxon>Thermodesulfobacteriota</taxon>
        <taxon>Desulfovibrionia</taxon>
        <taxon>Desulfovibrionales</taxon>
        <taxon>Desulfovibrionaceae</taxon>
        <taxon>Nitratidesulfovibrio</taxon>
    </lineage>
</organism>
<keyword evidence="2" id="KW-0547">Nucleotide-binding</keyword>
<protein>
    <submittedName>
        <fullName evidence="12">Two component, sigma54 specific, transcriptional regulator, Fis family</fullName>
    </submittedName>
</protein>
<feature type="domain" description="Response regulatory" evidence="11">
    <location>
        <begin position="4"/>
        <end position="118"/>
    </location>
</feature>
<dbReference type="SMART" id="SM00448">
    <property type="entry name" value="REC"/>
    <property type="match status" value="1"/>
</dbReference>
<dbReference type="GO" id="GO:0043565">
    <property type="term" value="F:sequence-specific DNA binding"/>
    <property type="evidence" value="ECO:0007669"/>
    <property type="project" value="InterPro"/>
</dbReference>
<dbReference type="FunFam" id="3.40.50.300:FF:000006">
    <property type="entry name" value="DNA-binding transcriptional regulator NtrC"/>
    <property type="match status" value="1"/>
</dbReference>
<dbReference type="SMART" id="SM00382">
    <property type="entry name" value="AAA"/>
    <property type="match status" value="1"/>
</dbReference>
<dbReference type="InterPro" id="IPR027417">
    <property type="entry name" value="P-loop_NTPase"/>
</dbReference>
<dbReference type="OrthoDB" id="9763792at2"/>
<dbReference type="PANTHER" id="PTHR32071">
    <property type="entry name" value="TRANSCRIPTIONAL REGULATORY PROTEIN"/>
    <property type="match status" value="1"/>
</dbReference>
<dbReference type="PROSITE" id="PS00688">
    <property type="entry name" value="SIGMA54_INTERACT_3"/>
    <property type="match status" value="1"/>
</dbReference>
<evidence type="ECO:0000256" key="9">
    <source>
        <dbReference type="SAM" id="MobiDB-lite"/>
    </source>
</evidence>
<evidence type="ECO:0000259" key="11">
    <source>
        <dbReference type="PROSITE" id="PS50110"/>
    </source>
</evidence>
<dbReference type="GO" id="GO:0005524">
    <property type="term" value="F:ATP binding"/>
    <property type="evidence" value="ECO:0007669"/>
    <property type="project" value="UniProtKB-KW"/>
</dbReference>
<dbReference type="KEGG" id="dvm:DvMF_1461"/>
<evidence type="ECO:0000256" key="4">
    <source>
        <dbReference type="ARBA" id="ARBA00023012"/>
    </source>
</evidence>
<dbReference type="FunFam" id="3.40.50.2300:FF:000018">
    <property type="entry name" value="DNA-binding transcriptional regulator NtrC"/>
    <property type="match status" value="1"/>
</dbReference>
<feature type="domain" description="Sigma-54 factor interaction" evidence="10">
    <location>
        <begin position="142"/>
        <end position="371"/>
    </location>
</feature>
<dbReference type="InterPro" id="IPR058031">
    <property type="entry name" value="AAA_lid_NorR"/>
</dbReference>
<dbReference type="PROSITE" id="PS50045">
    <property type="entry name" value="SIGMA54_INTERACT_4"/>
    <property type="match status" value="1"/>
</dbReference>
<evidence type="ECO:0000256" key="7">
    <source>
        <dbReference type="ARBA" id="ARBA00023163"/>
    </source>
</evidence>
<keyword evidence="5" id="KW-0805">Transcription regulation</keyword>
<keyword evidence="7" id="KW-0804">Transcription</keyword>
<dbReference type="Pfam" id="PF02954">
    <property type="entry name" value="HTH_8"/>
    <property type="match status" value="1"/>
</dbReference>
<keyword evidence="4" id="KW-0902">Two-component regulatory system</keyword>
<gene>
    <name evidence="12" type="ordered locus">DvMF_1461</name>
</gene>
<dbReference type="PROSITE" id="PS50110">
    <property type="entry name" value="RESPONSE_REGULATORY"/>
    <property type="match status" value="1"/>
</dbReference>
<dbReference type="SUPFAM" id="SSF52540">
    <property type="entry name" value="P-loop containing nucleoside triphosphate hydrolases"/>
    <property type="match status" value="1"/>
</dbReference>
<dbReference type="CDD" id="cd00009">
    <property type="entry name" value="AAA"/>
    <property type="match status" value="1"/>
</dbReference>
<sequence length="491" mass="53386">MHARILIIDDEDGIRFSLRGILEDEGFEVLEAPSGEDGLALLARETPDLVFLDIWMPGMDGLAVLDQLHAQRPDLPVIMISGHGTIETAVNAIRKGAHDFIEKPLSLEKVLIAAQRALEYGDLRRENEALRDSLPTAHADEMNGRSPVMETLRGQIARVAPTDAWVLITGENGTGKELAARAIHAGSRRADRPLVAVNCAAIPEELIESELFGHEKGAFTGADSAKAGKFEMAHKGTLFLDEIGDMSLKTQAKILRILQEQQFERVGGHRTMRVDVRVIAATNKNLEDEIAAGTFREDLYYRLRVFPLVLPPLREREGDVPLLIDLFAQRLARDYGVRPATFAPDAQEALARYPWPGNVRELRNFVERMLILHAGLEVTRSMLPPEFLPRSGAGMNGSPGAATAAGGRAASGTGGATGQGGDPLPDHLPDMAALLAPGMDLKAARAAFEAQYLAARLAECGGNVTRLAEAVGIERSHLYRKLKGYNIQTTD</sequence>
<dbReference type="Pfam" id="PF00158">
    <property type="entry name" value="Sigma54_activat"/>
    <property type="match status" value="1"/>
</dbReference>
<evidence type="ECO:0000256" key="2">
    <source>
        <dbReference type="ARBA" id="ARBA00022741"/>
    </source>
</evidence>
<dbReference type="GO" id="GO:0000160">
    <property type="term" value="P:phosphorelay signal transduction system"/>
    <property type="evidence" value="ECO:0007669"/>
    <property type="project" value="UniProtKB-KW"/>
</dbReference>
<dbReference type="InterPro" id="IPR002197">
    <property type="entry name" value="HTH_Fis"/>
</dbReference>
<dbReference type="Gene3D" id="1.10.8.60">
    <property type="match status" value="1"/>
</dbReference>
<dbReference type="Gene3D" id="1.10.10.60">
    <property type="entry name" value="Homeodomain-like"/>
    <property type="match status" value="1"/>
</dbReference>
<proteinExistence type="predicted"/>
<dbReference type="InterPro" id="IPR009057">
    <property type="entry name" value="Homeodomain-like_sf"/>
</dbReference>
<dbReference type="PANTHER" id="PTHR32071:SF17">
    <property type="entry name" value="TRANSCRIPTIONAL REGULATOR (NTRC FAMILY)"/>
    <property type="match status" value="1"/>
</dbReference>
<evidence type="ECO:0000256" key="1">
    <source>
        <dbReference type="ARBA" id="ARBA00022553"/>
    </source>
</evidence>